<keyword evidence="1" id="KW-0812">Transmembrane</keyword>
<evidence type="ECO:0008006" key="4">
    <source>
        <dbReference type="Google" id="ProtNLM"/>
    </source>
</evidence>
<dbReference type="EMBL" id="BPLR01013339">
    <property type="protein sequence ID" value="GIY60538.1"/>
    <property type="molecule type" value="Genomic_DNA"/>
</dbReference>
<reference evidence="2 3" key="1">
    <citation type="submission" date="2021-06" db="EMBL/GenBank/DDBJ databases">
        <title>Caerostris extrusa draft genome.</title>
        <authorList>
            <person name="Kono N."/>
            <person name="Arakawa K."/>
        </authorList>
    </citation>
    <scope>NUCLEOTIDE SEQUENCE [LARGE SCALE GENOMIC DNA]</scope>
</reference>
<evidence type="ECO:0000256" key="1">
    <source>
        <dbReference type="SAM" id="Phobius"/>
    </source>
</evidence>
<evidence type="ECO:0000313" key="3">
    <source>
        <dbReference type="Proteomes" id="UP001054945"/>
    </source>
</evidence>
<protein>
    <recommendedName>
        <fullName evidence="4">Transmembrane protein</fullName>
    </recommendedName>
</protein>
<name>A0AAV4URX8_CAEEX</name>
<keyword evidence="1" id="KW-0472">Membrane</keyword>
<organism evidence="2 3">
    <name type="scientific">Caerostris extrusa</name>
    <name type="common">Bark spider</name>
    <name type="synonym">Caerostris bankana</name>
    <dbReference type="NCBI Taxonomy" id="172846"/>
    <lineage>
        <taxon>Eukaryota</taxon>
        <taxon>Metazoa</taxon>
        <taxon>Ecdysozoa</taxon>
        <taxon>Arthropoda</taxon>
        <taxon>Chelicerata</taxon>
        <taxon>Arachnida</taxon>
        <taxon>Araneae</taxon>
        <taxon>Araneomorphae</taxon>
        <taxon>Entelegynae</taxon>
        <taxon>Araneoidea</taxon>
        <taxon>Araneidae</taxon>
        <taxon>Caerostris</taxon>
    </lineage>
</organism>
<feature type="transmembrane region" description="Helical" evidence="1">
    <location>
        <begin position="42"/>
        <end position="65"/>
    </location>
</feature>
<accession>A0AAV4URX8</accession>
<sequence length="76" mass="8967">MRSNPFSNSSFWNGSKGFRGCTTNAYRIHLIRLLTWLINFQLLFFFFKILGTMTMGTDILFKIILSKIQEIEKKLK</sequence>
<proteinExistence type="predicted"/>
<dbReference type="Proteomes" id="UP001054945">
    <property type="component" value="Unassembled WGS sequence"/>
</dbReference>
<dbReference type="AlphaFoldDB" id="A0AAV4URX8"/>
<gene>
    <name evidence="2" type="ORF">CEXT_463751</name>
</gene>
<comment type="caution">
    <text evidence="2">The sequence shown here is derived from an EMBL/GenBank/DDBJ whole genome shotgun (WGS) entry which is preliminary data.</text>
</comment>
<feature type="non-terminal residue" evidence="2">
    <location>
        <position position="76"/>
    </location>
</feature>
<evidence type="ECO:0000313" key="2">
    <source>
        <dbReference type="EMBL" id="GIY60538.1"/>
    </source>
</evidence>
<keyword evidence="3" id="KW-1185">Reference proteome</keyword>
<keyword evidence="1" id="KW-1133">Transmembrane helix</keyword>